<dbReference type="GeneID" id="32758"/>
<reference evidence="19" key="3">
    <citation type="journal article" date="2002" name="Genome Biol.">
        <title>Annotation of the Drosophila melanogaster euchromatic genome: a systematic review.</title>
        <authorList>
            <person name="Misra S."/>
            <person name="Crosby M.A."/>
            <person name="Mungall C.J."/>
            <person name="Matthews B.B."/>
            <person name="Campbell K.S."/>
            <person name="Hradecky P."/>
            <person name="Huang Y."/>
            <person name="Kaminker J.S."/>
            <person name="Millburn G.H."/>
            <person name="Prochnik S.E."/>
            <person name="Smith C.D."/>
            <person name="Tupy J.L."/>
            <person name="Whitfied E.J."/>
            <person name="Bayraktaroglu L."/>
            <person name="Berman B.P."/>
            <person name="Bettencourt B.R."/>
            <person name="Celniker S.E."/>
            <person name="de Grey A.D."/>
            <person name="Drysdale R.A."/>
            <person name="Harris N.L."/>
            <person name="Richter J."/>
            <person name="Russo S."/>
            <person name="Schroeder A.J."/>
            <person name="Shu S.Q."/>
            <person name="Stapleton M."/>
            <person name="Yamada C."/>
            <person name="Ashburner M."/>
            <person name="Gelbart W.M."/>
            <person name="Rubin G.M."/>
            <person name="Lewis S.E."/>
        </authorList>
    </citation>
    <scope>GENOME REANNOTATION</scope>
    <source>
        <strain evidence="19">Berkeley</strain>
    </source>
</reference>
<dbReference type="AlphaFoldDB" id="Q9VX20"/>
<evidence type="ECO:0000256" key="11">
    <source>
        <dbReference type="ARBA" id="ARBA00069290"/>
    </source>
</evidence>
<reference evidence="16 19" key="9">
    <citation type="journal article" date="2007" name="Science">
        <title>The Release 5.1 annotation of Drosophila melanogaster heterochromatin.</title>
        <authorList>
            <person name="Smith C.D."/>
            <person name="Shu S."/>
            <person name="Mungall C.J."/>
            <person name="Karpen G.H."/>
        </authorList>
    </citation>
    <scope>NUCLEOTIDE SEQUENCE [LARGE SCALE GENOMIC DNA]</scope>
    <source>
        <strain evidence="19">Berkeley</strain>
    </source>
</reference>
<evidence type="ECO:0000256" key="1">
    <source>
        <dbReference type="ARBA" id="ARBA00004123"/>
    </source>
</evidence>
<evidence type="ECO:0000256" key="8">
    <source>
        <dbReference type="ARBA" id="ARBA00023163"/>
    </source>
</evidence>
<evidence type="ECO:0000256" key="7">
    <source>
        <dbReference type="ARBA" id="ARBA00023155"/>
    </source>
</evidence>
<reference evidence="17" key="7">
    <citation type="submission" date="2005-08" db="EMBL/GenBank/DDBJ databases">
        <authorList>
            <person name="Stapleton M."/>
            <person name="Carlson J."/>
            <person name="Chavez C."/>
            <person name="Frise E."/>
            <person name="George R."/>
            <person name="Pacleb J."/>
            <person name="Park S."/>
            <person name="Wan K."/>
            <person name="Yu C."/>
            <person name="Celniker S."/>
        </authorList>
    </citation>
    <scope>NUCLEOTIDE SEQUENCE</scope>
</reference>
<reference evidence="16" key="11">
    <citation type="journal article" date="2015" name="G3 (Bethesda)">
        <title>Gene Model Annotations for Drosophila melanogaster: Impact of High-Throughput Data.</title>
        <authorList>
            <consortium name="FlyBase Consortium"/>
            <person name="Matthews B.B."/>
            <person name="Dos Santos G."/>
            <person name="Crosby M.A."/>
            <person name="Emmert D.B."/>
            <person name="St Pierre S.E."/>
            <person name="Gramates L.S."/>
            <person name="Zhou P."/>
            <person name="Schroeder A.J."/>
            <person name="Falls K."/>
            <person name="Strelets V."/>
            <person name="Russo S.M."/>
            <person name="Gelbart W.M."/>
            <person name="null"/>
        </authorList>
    </citation>
    <scope>NUCLEOTIDE SEQUENCE</scope>
</reference>
<evidence type="ECO:0000256" key="2">
    <source>
        <dbReference type="ARBA" id="ARBA00022473"/>
    </source>
</evidence>
<reference evidence="16" key="8">
    <citation type="submission" date="2006-08" db="EMBL/GenBank/DDBJ databases">
        <authorList>
            <person name="Celniker S."/>
            <person name="Carlson J."/>
            <person name="Wan K."/>
            <person name="Frise E."/>
            <person name="Hoskins R."/>
            <person name="Park S."/>
            <person name="Svirskas R."/>
            <person name="Rubin G."/>
        </authorList>
    </citation>
    <scope>NUCLEOTIDE SEQUENCE</scope>
</reference>
<dbReference type="InterPro" id="IPR001356">
    <property type="entry name" value="HD"/>
</dbReference>
<dbReference type="GO" id="GO:0030154">
    <property type="term" value="P:cell differentiation"/>
    <property type="evidence" value="ECO:0007669"/>
    <property type="project" value="UniProtKB-KW"/>
</dbReference>
<evidence type="ECO:0000256" key="3">
    <source>
        <dbReference type="ARBA" id="ARBA00022782"/>
    </source>
</evidence>
<dbReference type="GO" id="GO:0000981">
    <property type="term" value="F:DNA-binding transcription factor activity, RNA polymerase II-specific"/>
    <property type="evidence" value="ECO:0007669"/>
    <property type="project" value="InterPro"/>
</dbReference>
<keyword evidence="6 12" id="KW-0238">DNA-binding</keyword>
<dbReference type="OrthoDB" id="6159439at2759"/>
<feature type="region of interest" description="Disordered" evidence="14">
    <location>
        <begin position="217"/>
        <end position="241"/>
    </location>
</feature>
<evidence type="ECO:0000256" key="6">
    <source>
        <dbReference type="ARBA" id="ARBA00023125"/>
    </source>
</evidence>
<dbReference type="RefSeq" id="NP_523389.3">
    <property type="nucleotide sequence ID" value="NM_078665.3"/>
</dbReference>
<dbReference type="AGR" id="FB:FBgn0026058"/>
<feature type="DNA-binding region" description="Homeobox" evidence="12">
    <location>
        <begin position="158"/>
        <end position="217"/>
    </location>
</feature>
<dbReference type="VEuPathDB" id="VectorBase:FBgn0026058"/>
<evidence type="ECO:0000256" key="14">
    <source>
        <dbReference type="SAM" id="MobiDB-lite"/>
    </source>
</evidence>
<dbReference type="PANTHER" id="PTHR46799">
    <property type="entry name" value="HOMEOBOX PROTEIN UNC-4 HOMOLOG"/>
    <property type="match status" value="1"/>
</dbReference>
<reference evidence="16 19" key="1">
    <citation type="journal article" date="2000" name="Science">
        <title>The genome sequence of Drosophila melanogaster.</title>
        <authorList>
            <person name="Adams M.D."/>
            <person name="Celniker S.E."/>
            <person name="Holt R.A."/>
            <person name="Evans C.A."/>
            <person name="Gocayne J.D."/>
            <person name="Amanatides P.G."/>
            <person name="Scherer S.E."/>
            <person name="Li P.W."/>
            <person name="Hoskins R.A."/>
            <person name="Galle R.F."/>
            <person name="George R.A."/>
            <person name="Lewis S.E."/>
            <person name="Richards S."/>
            <person name="Ashburner M."/>
            <person name="Henderson S.N."/>
            <person name="Sutton G.G."/>
            <person name="Wortman J.R."/>
            <person name="Yandell M.D."/>
            <person name="Zhang Q."/>
            <person name="Chen L.X."/>
            <person name="Brandon R.C."/>
            <person name="Rogers Y.H."/>
            <person name="Blazej R.G."/>
            <person name="Champe M."/>
            <person name="Pfeiffer B.D."/>
            <person name="Wan K.H."/>
            <person name="Doyle C."/>
            <person name="Baxter E.G."/>
            <person name="Helt G."/>
            <person name="Nelson C.R."/>
            <person name="Gabor G.L."/>
            <person name="Abril J.F."/>
            <person name="Agbayani A."/>
            <person name="An H.J."/>
            <person name="Andrews-Pfannkoch C."/>
            <person name="Baldwin D."/>
            <person name="Ballew R.M."/>
            <person name="Basu A."/>
            <person name="Baxendale J."/>
            <person name="Bayraktaroglu L."/>
            <person name="Beasley E.M."/>
            <person name="Beeson K.Y."/>
            <person name="Benos P.V."/>
            <person name="Berman B.P."/>
            <person name="Bhandari D."/>
            <person name="Bolshakov S."/>
            <person name="Borkova D."/>
            <person name="Botchan M.R."/>
            <person name="Bouck J."/>
            <person name="Brokstein P."/>
            <person name="Brottier P."/>
            <person name="Burtis K.C."/>
            <person name="Busam D.A."/>
            <person name="Butler H."/>
            <person name="Cadieu E."/>
            <person name="Center A."/>
            <person name="Chandra I."/>
            <person name="Cherry J.M."/>
            <person name="Cawley S."/>
            <person name="Dahlke C."/>
            <person name="Davenport L.B."/>
            <person name="Davies P."/>
            <person name="de Pablos B."/>
            <person name="Delcher A."/>
            <person name="Deng Z."/>
            <person name="Mays A.D."/>
            <person name="Dew I."/>
            <person name="Dietz S.M."/>
            <person name="Dodson K."/>
            <person name="Doup L.E."/>
            <person name="Downes M."/>
            <person name="Dugan-Rocha S."/>
            <person name="Dunkov B.C."/>
            <person name="Dunn P."/>
            <person name="Durbin K.J."/>
            <person name="Evangelista C.C."/>
            <person name="Ferraz C."/>
            <person name="Ferriera S."/>
            <person name="Fleischmann W."/>
            <person name="Fosler C."/>
            <person name="Gabrielian A.E."/>
            <person name="Garg N.S."/>
            <person name="Gelbart W.M."/>
            <person name="Glasser K."/>
            <person name="Glodek A."/>
            <person name="Gong F."/>
            <person name="Gorrell J.H."/>
            <person name="Gu Z."/>
            <person name="Guan P."/>
            <person name="Harris M."/>
            <person name="Harris N.L."/>
            <person name="Harvey D."/>
            <person name="Heiman T.J."/>
            <person name="Hernandez J.R."/>
            <person name="Houck J."/>
            <person name="Hostin D."/>
            <person name="Houston K.A."/>
            <person name="Howland T.J."/>
            <person name="Wei M.H."/>
            <person name="Ibegwam C."/>
            <person name="Jalali M."/>
            <person name="Kalush F."/>
            <person name="Karpen G.H."/>
            <person name="Ke Z."/>
            <person name="Kennison J.A."/>
            <person name="Ketchum K.A."/>
            <person name="Kimmel B.E."/>
            <person name="Kodira C.D."/>
            <person name="Kraft C."/>
            <person name="Kravitz S."/>
            <person name="Kulp D."/>
            <person name="Lai Z."/>
            <person name="Lasko P."/>
            <person name="Lei Y."/>
            <person name="Levitsky A.A."/>
            <person name="Li J."/>
            <person name="Li Z."/>
            <person name="Liang Y."/>
            <person name="Lin X."/>
            <person name="Liu X."/>
            <person name="Mattei B."/>
            <person name="McIntosh T.C."/>
            <person name="McLeod M.P."/>
            <person name="McPherson D."/>
            <person name="Merkulov G."/>
            <person name="Milshina N.V."/>
            <person name="Mobarry C."/>
            <person name="Morris J."/>
            <person name="Moshrefi A."/>
            <person name="Mount S.M."/>
            <person name="Moy M."/>
            <person name="Murphy B."/>
            <person name="Murphy L."/>
            <person name="Muzny D.M."/>
            <person name="Nelson D.L."/>
            <person name="Nelson D.R."/>
            <person name="Nelson K.A."/>
            <person name="Nixon K."/>
            <person name="Nusskern D.R."/>
            <person name="Pacleb J.M."/>
            <person name="Palazzolo M."/>
            <person name="Pittman G.S."/>
            <person name="Pan S."/>
            <person name="Pollard J."/>
            <person name="Puri V."/>
            <person name="Reese M.G."/>
            <person name="Reinert K."/>
            <person name="Remington K."/>
            <person name="Saunders R.D."/>
            <person name="Scheeler F."/>
            <person name="Shen H."/>
            <person name="Shue B.C."/>
            <person name="Siden-Kiamos I."/>
            <person name="Simpson M."/>
            <person name="Skupski M.P."/>
            <person name="Smith T."/>
            <person name="Spier E."/>
            <person name="Spradling A.C."/>
            <person name="Stapleton M."/>
            <person name="Strong R."/>
            <person name="Sun E."/>
            <person name="Svirskas R."/>
            <person name="Tector C."/>
            <person name="Turner R."/>
            <person name="Venter E."/>
            <person name="Wang A.H."/>
            <person name="Wang X."/>
            <person name="Wang Z.Y."/>
            <person name="Wassarman D.A."/>
            <person name="Weinstock G.M."/>
            <person name="Weissenbach J."/>
            <person name="Williams S.M."/>
            <person name="WoodageT"/>
            <person name="Worley K.C."/>
            <person name="Wu D."/>
            <person name="Yang S."/>
            <person name="Yao Q.A."/>
            <person name="Ye J."/>
            <person name="Yeh R.F."/>
            <person name="Zaveri J.S."/>
            <person name="Zhan M."/>
            <person name="Zhang G."/>
            <person name="Zhao Q."/>
            <person name="Zheng L."/>
            <person name="Zheng X.H."/>
            <person name="Zhong F.N."/>
            <person name="Zhong W."/>
            <person name="Zhou X."/>
            <person name="Zhu S."/>
            <person name="Zhu X."/>
            <person name="Smith H.O."/>
            <person name="Gibbs R.A."/>
            <person name="Myers E.W."/>
            <person name="Rubin G.M."/>
            <person name="Venter J.C."/>
        </authorList>
    </citation>
    <scope>NUCLEOTIDE SEQUENCE [LARGE SCALE GENOMIC DNA]</scope>
    <source>
        <strain evidence="19">Berkeley</strain>
    </source>
</reference>
<dbReference type="FlyBase" id="FBgn0026058">
    <property type="gene designation" value="OdsH"/>
</dbReference>
<evidence type="ECO:0000259" key="15">
    <source>
        <dbReference type="PROSITE" id="PS50071"/>
    </source>
</evidence>
<comment type="similarity">
    <text evidence="10">Belongs to the paired homeobox family. Unc-4 subfamily.</text>
</comment>
<keyword evidence="4" id="KW-0524">Neurogenesis</keyword>
<reference evidence="19" key="4">
    <citation type="journal article" date="2002" name="Genome Biol.">
        <title>The transposable elements of the Drosophila melanogaster euchromatin: a genomics perspective.</title>
        <authorList>
            <person name="Kaminker J.S."/>
            <person name="Bergman C.M."/>
            <person name="Kronmiller B."/>
            <person name="Carlson J."/>
            <person name="Svirskas R."/>
            <person name="Patel S."/>
            <person name="Frise E."/>
            <person name="Wheeler D.A."/>
            <person name="Lewis S.E."/>
            <person name="Rubin G.M."/>
            <person name="Ashburner M."/>
            <person name="Celniker S.E."/>
        </authorList>
    </citation>
    <scope>NUCLEOTIDE SEQUENCE [LARGE SCALE GENOMIC DNA]</scope>
    <source>
        <strain evidence="19">Berkeley</strain>
    </source>
</reference>
<dbReference type="CDD" id="cd00086">
    <property type="entry name" value="homeodomain"/>
    <property type="match status" value="1"/>
</dbReference>
<name>Q9VX20_DROME</name>
<keyword evidence="8" id="KW-0804">Transcription</keyword>
<dbReference type="STRING" id="7227.FBpp0074235"/>
<evidence type="ECO:0000313" key="18">
    <source>
        <dbReference type="FlyBase" id="FBgn0026058"/>
    </source>
</evidence>
<dbReference type="Gene3D" id="1.10.10.60">
    <property type="entry name" value="Homeodomain-like"/>
    <property type="match status" value="1"/>
</dbReference>
<dbReference type="GO" id="GO:0005634">
    <property type="term" value="C:nucleus"/>
    <property type="evidence" value="ECO:0007669"/>
    <property type="project" value="UniProtKB-SubCell"/>
</dbReference>
<dbReference type="PaxDb" id="7227-FBpp0074235"/>
<reference evidence="16 19" key="10">
    <citation type="journal article" date="2007" name="Science">
        <title>Sequence finishing and mapping of Drosophila melanogaster heterochromatin.</title>
        <authorList>
            <person name="Hoskins R.A."/>
            <person name="Carlson J.W."/>
            <person name="Kennedy C."/>
            <person name="Acevedo D."/>
            <person name="Evans-Holm M."/>
            <person name="Frise E."/>
            <person name="Wan K.H."/>
            <person name="Park S."/>
            <person name="Mendez-Lago M."/>
            <person name="Rossi F."/>
            <person name="Villasante A."/>
            <person name="Dimitri P."/>
            <person name="Karpen G.H."/>
            <person name="Celniker S.E."/>
        </authorList>
    </citation>
    <scope>NUCLEOTIDE SEQUENCE [LARGE SCALE GENOMIC DNA]</scope>
    <source>
        <strain evidence="19">Berkeley</strain>
    </source>
</reference>
<dbReference type="GO" id="GO:0010468">
    <property type="term" value="P:regulation of gene expression"/>
    <property type="evidence" value="ECO:0000318"/>
    <property type="project" value="GO_Central"/>
</dbReference>
<dbReference type="SMART" id="SM00389">
    <property type="entry name" value="HOX"/>
    <property type="match status" value="1"/>
</dbReference>
<dbReference type="OMA" id="RCRTNFS"/>
<keyword evidence="3" id="KW-0221">Differentiation</keyword>
<accession>Q9VX20</accession>
<feature type="region of interest" description="Disordered" evidence="14">
    <location>
        <begin position="333"/>
        <end position="382"/>
    </location>
</feature>
<evidence type="ECO:0000256" key="9">
    <source>
        <dbReference type="ARBA" id="ARBA00023242"/>
    </source>
</evidence>
<feature type="compositionally biased region" description="Polar residues" evidence="14">
    <location>
        <begin position="364"/>
        <end position="382"/>
    </location>
</feature>
<dbReference type="PANTHER" id="PTHR46799:SF1">
    <property type="entry name" value="HOMEOBOX PROTEIN UNC-4 HOMOLOG"/>
    <property type="match status" value="1"/>
</dbReference>
<keyword evidence="2" id="KW-0217">Developmental protein</keyword>
<evidence type="ECO:0000313" key="19">
    <source>
        <dbReference type="Proteomes" id="UP000000803"/>
    </source>
</evidence>
<dbReference type="GO" id="GO:0007320">
    <property type="term" value="P:insemination"/>
    <property type="evidence" value="ECO:0007007"/>
    <property type="project" value="FlyBase"/>
</dbReference>
<dbReference type="ExpressionAtlas" id="Q9VX20">
    <property type="expression patterns" value="baseline and differential"/>
</dbReference>
<keyword evidence="9 12" id="KW-0539">Nucleus</keyword>
<evidence type="ECO:0000256" key="12">
    <source>
        <dbReference type="PROSITE-ProRule" id="PRU00108"/>
    </source>
</evidence>
<organism evidence="16 19">
    <name type="scientific">Drosophila melanogaster</name>
    <name type="common">Fruit fly</name>
    <dbReference type="NCBI Taxonomy" id="7227"/>
    <lineage>
        <taxon>Eukaryota</taxon>
        <taxon>Metazoa</taxon>
        <taxon>Ecdysozoa</taxon>
        <taxon>Arthropoda</taxon>
        <taxon>Hexapoda</taxon>
        <taxon>Insecta</taxon>
        <taxon>Pterygota</taxon>
        <taxon>Neoptera</taxon>
        <taxon>Endopterygota</taxon>
        <taxon>Diptera</taxon>
        <taxon>Brachycera</taxon>
        <taxon>Muscomorpha</taxon>
        <taxon>Ephydroidea</taxon>
        <taxon>Drosophilidae</taxon>
        <taxon>Drosophila</taxon>
        <taxon>Sophophora</taxon>
    </lineage>
</organism>
<dbReference type="eggNOG" id="KOG0490">
    <property type="taxonomic scope" value="Eukaryota"/>
</dbReference>
<evidence type="ECO:0000313" key="16">
    <source>
        <dbReference type="EMBL" id="AAF48763.2"/>
    </source>
</evidence>
<dbReference type="BioGRID-ORCS" id="32758">
    <property type="hits" value="0 hits in 1 CRISPR screen"/>
</dbReference>
<dbReference type="SMR" id="Q9VX20"/>
<dbReference type="SUPFAM" id="SSF46689">
    <property type="entry name" value="Homeodomain-like"/>
    <property type="match status" value="1"/>
</dbReference>
<feature type="domain" description="Homeobox" evidence="15">
    <location>
        <begin position="156"/>
        <end position="216"/>
    </location>
</feature>
<reference evidence="16" key="15">
    <citation type="submission" date="2024-06" db="EMBL/GenBank/DDBJ databases">
        <title>Drosophila melanogaster release 4 sequence.</title>
        <authorList>
            <consortium name="Berkeley Drosophila Genome Project"/>
            <person name="Celniker S."/>
            <person name="Carlson J."/>
            <person name="Wan K."/>
            <person name="Pfeiffer B."/>
            <person name="Frise E."/>
            <person name="George R."/>
            <person name="Hoskins R."/>
            <person name="Stapleton M."/>
            <person name="Pacleb J."/>
            <person name="Park S."/>
            <person name="Svirskas R."/>
            <person name="Smith E."/>
            <person name="Yu C."/>
            <person name="Rubin G."/>
        </authorList>
    </citation>
    <scope>NUCLEOTIDE SEQUENCE</scope>
</reference>
<dbReference type="FunFam" id="1.10.10.60:FF:000057">
    <property type="entry name" value="Short stature homeobox 2"/>
    <property type="match status" value="1"/>
</dbReference>
<dbReference type="FunCoup" id="Q9VX20">
    <property type="interactions" value="4"/>
</dbReference>
<keyword evidence="7 12" id="KW-0371">Homeobox</keyword>
<dbReference type="GO" id="GO:1990837">
    <property type="term" value="F:sequence-specific double-stranded DNA binding"/>
    <property type="evidence" value="ECO:0000318"/>
    <property type="project" value="GO_Central"/>
</dbReference>
<dbReference type="HOGENOM" id="CLU_724173_0_0_1"/>
<keyword evidence="5" id="KW-0805">Transcription regulation</keyword>
<dbReference type="InterPro" id="IPR009057">
    <property type="entry name" value="Homeodomain-like_sf"/>
</dbReference>
<feature type="region of interest" description="Disordered" evidence="14">
    <location>
        <begin position="113"/>
        <end position="162"/>
    </location>
</feature>
<reference evidence="16" key="12">
    <citation type="journal article" date="2015" name="G3 (Bethesda)">
        <title>Gene Model Annotations for Drosophila melanogaster: The Rule-Benders.</title>
        <authorList>
            <consortium name="FlyBase Consortium"/>
            <person name="Crosby M.A."/>
            <person name="Gramates L.S."/>
            <person name="Dos Santos G."/>
            <person name="Matthews B.B."/>
            <person name="St Pierre S.E."/>
            <person name="Zhou P."/>
            <person name="Schroeder A.J."/>
            <person name="Falls K."/>
            <person name="Emmert D.B."/>
            <person name="Russo S.M."/>
            <person name="Gelbart W.M."/>
            <person name="null"/>
        </authorList>
    </citation>
    <scope>NUCLEOTIDE SEQUENCE</scope>
</reference>
<reference evidence="19" key="2">
    <citation type="journal article" date="2002" name="Genome Biol.">
        <title>Finishing a whole-genome shotgun: release 3 of the Drosophila melanogaster euchromatic genome sequence.</title>
        <authorList>
            <person name="Celniker S.E."/>
            <person name="Wheeler D.A."/>
            <person name="Kronmiller B."/>
            <person name="Carlson J.W."/>
            <person name="Halpern A."/>
            <person name="Patel S."/>
            <person name="Adams M."/>
            <person name="Champe M."/>
            <person name="Dugan S.P."/>
            <person name="Frise E."/>
            <person name="Hodgson A."/>
            <person name="George R.A."/>
            <person name="Hoskins R.A."/>
            <person name="Laverty T."/>
            <person name="Muzny D.M."/>
            <person name="Nelson C.R."/>
            <person name="Pacleb J.M."/>
            <person name="Park S."/>
            <person name="Pfeiffer B.D."/>
            <person name="Richards S."/>
            <person name="Sodergren E.J."/>
            <person name="Svirskas R."/>
            <person name="Tabor P.E."/>
            <person name="Wan K."/>
            <person name="Stapleton M."/>
            <person name="Sutton G.G."/>
            <person name="Venter C."/>
            <person name="Weinstock G."/>
            <person name="Scherer S.E."/>
            <person name="Myers E.W."/>
            <person name="Gibbs R.A."/>
            <person name="Rubin G.M."/>
        </authorList>
    </citation>
    <scope>NUCLEOTIDE SEQUENCE [LARGE SCALE GENOMIC DNA]</scope>
    <source>
        <strain evidence="19">Berkeley</strain>
    </source>
</reference>
<evidence type="ECO:0000256" key="4">
    <source>
        <dbReference type="ARBA" id="ARBA00022902"/>
    </source>
</evidence>
<keyword evidence="19" id="KW-1185">Reference proteome</keyword>
<dbReference type="UCSC" id="CG6352-RA">
    <property type="organism name" value="d. melanogaster"/>
</dbReference>
<dbReference type="PROSITE" id="PS00027">
    <property type="entry name" value="HOMEOBOX_1"/>
    <property type="match status" value="1"/>
</dbReference>
<evidence type="ECO:0000256" key="10">
    <source>
        <dbReference type="ARBA" id="ARBA00038351"/>
    </source>
</evidence>
<reference evidence="16" key="14">
    <citation type="submission" date="2023-12" db="EMBL/GenBank/DDBJ databases">
        <authorList>
            <consortium name="FlyBase"/>
        </authorList>
    </citation>
    <scope>NUCLEOTIDE SEQUENCE</scope>
</reference>
<dbReference type="GO" id="GO:0007399">
    <property type="term" value="P:nervous system development"/>
    <property type="evidence" value="ECO:0007669"/>
    <property type="project" value="UniProtKB-KW"/>
</dbReference>
<reference evidence="16 19" key="5">
    <citation type="journal article" date="2002" name="Genome Biol.">
        <title>Heterochromatic sequences in a Drosophila whole-genome shotgun assembly.</title>
        <authorList>
            <person name="Hoskins R.A."/>
            <person name="Smith C.D."/>
            <person name="Carlson J.W."/>
            <person name="Carvalho A.B."/>
            <person name="Halpern A."/>
            <person name="Kaminker J.S."/>
            <person name="Kennedy C."/>
            <person name="Mungall C.J."/>
            <person name="Sullivan B.A."/>
            <person name="Sutton G.G."/>
            <person name="Yasuhara J.C."/>
            <person name="Wakimoto B.T."/>
            <person name="Myers E.W."/>
            <person name="Celniker S.E."/>
            <person name="Rubin G.M."/>
            <person name="Karpen G.H."/>
        </authorList>
    </citation>
    <scope>NUCLEOTIDE SEQUENCE [LARGE SCALE GENOMIC DNA]</scope>
    <source>
        <strain evidence="19">Berkeley</strain>
    </source>
</reference>
<dbReference type="EMBL" id="BT022139">
    <property type="protein sequence ID" value="AAY51534.1"/>
    <property type="molecule type" value="mRNA"/>
</dbReference>
<sequence length="382" mass="42665">MDQLIQQLQQAAAARGQVQHPHGSSALQLYAAAAAVNMQVSGWSSVLNLSMDAPNPEISPNSVTNSSSVYMIRQMALIQQARVAAAAVAMQQQQQQQRDLNRELGMDPHSEQRIKLDSVSPTHNIHAGSSRGIKQDPLSDEGADSNLGQNDCTESSKKRRGRTNFNSWQLRELERVFQGSHYPDIFMREALATKLDLMEGRIAVWFQNRRAKWRKQEHTKKGPGRPAHNAHPQSCSGDPIPLSELRARELAQRSKRMKKAIDRQAKKLQDKGLEVDYARLEAEYLAAHQENGVDENNWLDDDGYDDLHIDVVGVEPEYVTGDSLDHSFCSSRTYQTKSTSSELDSNDMGLQGRVETPPPPQPPMQNKTLYNSPFSIESLLGS</sequence>
<comment type="subcellular location">
    <subcellularLocation>
        <location evidence="1 12 13">Nucleus</location>
    </subcellularLocation>
</comment>
<reference evidence="16 19" key="6">
    <citation type="journal article" date="2005" name="PLoS Comput. Biol.">
        <title>Combined evidence annotation of transposable elements in genome sequences.</title>
        <authorList>
            <person name="Quesneville H."/>
            <person name="Bergman C.M."/>
            <person name="Andrieu O."/>
            <person name="Autard D."/>
            <person name="Nouaud D."/>
            <person name="Ashburner M."/>
            <person name="Anxolabehere D."/>
        </authorList>
    </citation>
    <scope>NUCLEOTIDE SEQUENCE [LARGE SCALE GENOMIC DNA]</scope>
    <source>
        <strain evidence="19">Berkeley</strain>
    </source>
</reference>
<dbReference type="KEGG" id="dme:Dmel_CG6352"/>
<evidence type="ECO:0000313" key="17">
    <source>
        <dbReference type="EMBL" id="AAY51534.1"/>
    </source>
</evidence>
<evidence type="ECO:0000256" key="13">
    <source>
        <dbReference type="RuleBase" id="RU000682"/>
    </source>
</evidence>
<feature type="compositionally biased region" description="Polar residues" evidence="14">
    <location>
        <begin position="333"/>
        <end position="343"/>
    </location>
</feature>
<dbReference type="CTD" id="32758"/>
<dbReference type="Proteomes" id="UP000000803">
    <property type="component" value="Chromosome X"/>
</dbReference>
<proteinExistence type="evidence at transcript level"/>
<dbReference type="Bgee" id="FBgn0026058">
    <property type="expression patterns" value="Expressed in labral sensory complex (Drosophila) and 10 other cell types or tissues"/>
</dbReference>
<dbReference type="IntAct" id="Q9VX20">
    <property type="interactions" value="4"/>
</dbReference>
<dbReference type="InterPro" id="IPR017970">
    <property type="entry name" value="Homeobox_CS"/>
</dbReference>
<protein>
    <recommendedName>
        <fullName evidence="11">Homeobox protein unc-4</fullName>
    </recommendedName>
</protein>
<dbReference type="EMBL" id="AE014298">
    <property type="protein sequence ID" value="AAF48763.2"/>
    <property type="molecule type" value="Genomic_DNA"/>
</dbReference>
<reference evidence="16" key="13">
    <citation type="journal article" date="2015" name="Genome Res.">
        <title>The Release 6 reference sequence of the Drosophila melanogaster genome.</title>
        <authorList>
            <person name="Hoskins R.A."/>
            <person name="Carlson J.W."/>
            <person name="Wan K.H."/>
            <person name="Park S."/>
            <person name="Mendez I."/>
            <person name="Galle S.E."/>
            <person name="Booth B.W."/>
            <person name="Pfeiffer B.D."/>
            <person name="George R.A."/>
            <person name="Svirskas R."/>
            <person name="Krzywinski M."/>
            <person name="Schein J."/>
            <person name="Accardo M.C."/>
            <person name="Damia E."/>
            <person name="Messina G."/>
            <person name="Mendez-Lago M."/>
            <person name="de Pablos B."/>
            <person name="Demakova O.V."/>
            <person name="Andreyeva E.N."/>
            <person name="Boldyreva L.V."/>
            <person name="Marra M."/>
            <person name="Carvalho A.B."/>
            <person name="Dimitri P."/>
            <person name="Villasante A."/>
            <person name="Zhimulev I.F."/>
            <person name="Rubin G.M."/>
            <person name="Karpen G.H."/>
            <person name="Celniker S.E."/>
        </authorList>
    </citation>
    <scope>NUCLEOTIDE SEQUENCE</scope>
</reference>
<dbReference type="GO" id="GO:0005615">
    <property type="term" value="C:extracellular space"/>
    <property type="evidence" value="ECO:0007005"/>
    <property type="project" value="FlyBase"/>
</dbReference>
<gene>
    <name evidence="16 18" type="primary">OdsH</name>
    <name evidence="16" type="synonym">Dmel\CG6352</name>
    <name evidence="16" type="synonym">Odsh</name>
    <name evidence="16" type="synonym">odsH</name>
    <name evidence="16" type="synonym">odsh</name>
    <name evidence="16" type="synonym">OdsH[mel]</name>
    <name evidence="16 18" type="ORF">CG6352</name>
    <name evidence="16" type="ORF">Dmel_CG6352</name>
</gene>
<dbReference type="Pfam" id="PF00046">
    <property type="entry name" value="Homeodomain"/>
    <property type="match status" value="1"/>
</dbReference>
<dbReference type="PROSITE" id="PS50071">
    <property type="entry name" value="HOMEOBOX_2"/>
    <property type="match status" value="1"/>
</dbReference>
<evidence type="ECO:0000256" key="5">
    <source>
        <dbReference type="ARBA" id="ARBA00023015"/>
    </source>
</evidence>